<reference evidence="1 2" key="1">
    <citation type="journal article" date="2022" name="Allergy">
        <title>Genome assembly and annotation of Periplaneta americana reveal a comprehensive cockroach allergen profile.</title>
        <authorList>
            <person name="Wang L."/>
            <person name="Xiong Q."/>
            <person name="Saelim N."/>
            <person name="Wang L."/>
            <person name="Nong W."/>
            <person name="Wan A.T."/>
            <person name="Shi M."/>
            <person name="Liu X."/>
            <person name="Cao Q."/>
            <person name="Hui J.H.L."/>
            <person name="Sookrung N."/>
            <person name="Leung T.F."/>
            <person name="Tungtrongchitr A."/>
            <person name="Tsui S.K.W."/>
        </authorList>
    </citation>
    <scope>NUCLEOTIDE SEQUENCE [LARGE SCALE GENOMIC DNA]</scope>
    <source>
        <strain evidence="1">PWHHKU_190912</strain>
    </source>
</reference>
<comment type="caution">
    <text evidence="1">The sequence shown here is derived from an EMBL/GenBank/DDBJ whole genome shotgun (WGS) entry which is preliminary data.</text>
</comment>
<dbReference type="Proteomes" id="UP001148838">
    <property type="component" value="Unassembled WGS sequence"/>
</dbReference>
<name>A0ABQ8S922_PERAM</name>
<gene>
    <name evidence="1" type="ORF">ANN_22674</name>
</gene>
<dbReference type="PANTHER" id="PTHR10773:SF19">
    <property type="match status" value="1"/>
</dbReference>
<organism evidence="1 2">
    <name type="scientific">Periplaneta americana</name>
    <name type="common">American cockroach</name>
    <name type="synonym">Blatta americana</name>
    <dbReference type="NCBI Taxonomy" id="6978"/>
    <lineage>
        <taxon>Eukaryota</taxon>
        <taxon>Metazoa</taxon>
        <taxon>Ecdysozoa</taxon>
        <taxon>Arthropoda</taxon>
        <taxon>Hexapoda</taxon>
        <taxon>Insecta</taxon>
        <taxon>Pterygota</taxon>
        <taxon>Neoptera</taxon>
        <taxon>Polyneoptera</taxon>
        <taxon>Dictyoptera</taxon>
        <taxon>Blattodea</taxon>
        <taxon>Blattoidea</taxon>
        <taxon>Blattidae</taxon>
        <taxon>Blattinae</taxon>
        <taxon>Periplaneta</taxon>
    </lineage>
</organism>
<dbReference type="PANTHER" id="PTHR10773">
    <property type="entry name" value="DNA-DIRECTED RNA POLYMERASES I, II, AND III SUBUNIT RPABC2"/>
    <property type="match status" value="1"/>
</dbReference>
<sequence>MSSEVCDADDTMDHEMKRNKDVKVKMYKFVIIKRARVKNDHYMNWKGKTVQPKPHGHHCKCKLKCTWNISEGDVMEVYFIPVDFGTENEKDSYLQSLMEIKYITQRHKILENSSEDRKPKNRSFKYYISSSAGKLSVCKTAFLNIHNISSDKVRRLGILLSEGKSSKDFRGKARPRNTIPGSHVAGIQQHISSFPIHESRYT</sequence>
<keyword evidence="2" id="KW-1185">Reference proteome</keyword>
<evidence type="ECO:0000313" key="2">
    <source>
        <dbReference type="Proteomes" id="UP001148838"/>
    </source>
</evidence>
<accession>A0ABQ8S922</accession>
<proteinExistence type="predicted"/>
<dbReference type="EMBL" id="JAJSOF020000033">
    <property type="protein sequence ID" value="KAJ4430458.1"/>
    <property type="molecule type" value="Genomic_DNA"/>
</dbReference>
<evidence type="ECO:0000313" key="1">
    <source>
        <dbReference type="EMBL" id="KAJ4430458.1"/>
    </source>
</evidence>
<protein>
    <submittedName>
        <fullName evidence="1">Uncharacterized protein</fullName>
    </submittedName>
</protein>